<dbReference type="PANTHER" id="PTHR40616">
    <property type="entry name" value="LINALOOL DEHYDRATASE_ISOMERASE DOMAIN-CONTAINING PROTEIN"/>
    <property type="match status" value="1"/>
</dbReference>
<protein>
    <submittedName>
        <fullName evidence="1">Uncharacterized protein</fullName>
    </submittedName>
</protein>
<reference evidence="1" key="1">
    <citation type="journal article" date="2020" name="Stud. Mycol.">
        <title>101 Dothideomycetes genomes: a test case for predicting lifestyles and emergence of pathogens.</title>
        <authorList>
            <person name="Haridas S."/>
            <person name="Albert R."/>
            <person name="Binder M."/>
            <person name="Bloem J."/>
            <person name="Labutti K."/>
            <person name="Salamov A."/>
            <person name="Andreopoulos B."/>
            <person name="Baker S."/>
            <person name="Barry K."/>
            <person name="Bills G."/>
            <person name="Bluhm B."/>
            <person name="Cannon C."/>
            <person name="Castanera R."/>
            <person name="Culley D."/>
            <person name="Daum C."/>
            <person name="Ezra D."/>
            <person name="Gonzalez J."/>
            <person name="Henrissat B."/>
            <person name="Kuo A."/>
            <person name="Liang C."/>
            <person name="Lipzen A."/>
            <person name="Lutzoni F."/>
            <person name="Magnuson J."/>
            <person name="Mondo S."/>
            <person name="Nolan M."/>
            <person name="Ohm R."/>
            <person name="Pangilinan J."/>
            <person name="Park H.-J."/>
            <person name="Ramirez L."/>
            <person name="Alfaro M."/>
            <person name="Sun H."/>
            <person name="Tritt A."/>
            <person name="Yoshinaga Y."/>
            <person name="Zwiers L.-H."/>
            <person name="Turgeon B."/>
            <person name="Goodwin S."/>
            <person name="Spatafora J."/>
            <person name="Crous P."/>
            <person name="Grigoriev I."/>
        </authorList>
    </citation>
    <scope>NUCLEOTIDE SEQUENCE</scope>
    <source>
        <strain evidence="1">CBS 675.92</strain>
    </source>
</reference>
<dbReference type="OrthoDB" id="2580323at2759"/>
<dbReference type="Proteomes" id="UP000800035">
    <property type="component" value="Unassembled WGS sequence"/>
</dbReference>
<sequence length="524" mass="58003">MMKRNDTQPWSDSLLKESMNWLDMYYDAEAGYLYSLDAKALTHETRASAWYAAGLLARNEGDDIEQAVKIVENVIIGQHKNESSQWFGGYQIFPEEPTVGTKQYPAVIYKSWDPNWRGFVGTTFVLMLEEYPDLIPQDTKTRMMESLYNTTIGDSYRVGGIDDDNLYPAYSNPSIMRAFVSGWVGRRMNDSNMTTAGEAYATEVIDLFNRANTLSEFNSGTYAGVSLFALTLWAKYMPESSVMGKDGPRMIKETWSSLGQLYNANLKNVAGPWDRSYGFDMNKYLSILALQIWTLVGKEKAPINSKPYAMGHKNDFAIGPLIAILAPFHNTLVDNTTLSSLQTFPGTHTVTTSAFSPPYDTYPRNITAWISPTLTIGAESFSENVIGGPAKNSKSFNPAVAQWGRADGTVGWLTLYAQVKDLIAVVKEGTLELTYPQGNSSSTFQLLVGTNSKSGKRDVASWEDVEGVKITARGTVDPKYSVTFSGLVGGAGETINDFEFWNFTYGMPAGSDEVPSLQFHLEAV</sequence>
<evidence type="ECO:0000313" key="1">
    <source>
        <dbReference type="EMBL" id="KAF1957945.1"/>
    </source>
</evidence>
<name>A0A6A5TZA1_9PLEO</name>
<organism evidence="1 2">
    <name type="scientific">Byssothecium circinans</name>
    <dbReference type="NCBI Taxonomy" id="147558"/>
    <lineage>
        <taxon>Eukaryota</taxon>
        <taxon>Fungi</taxon>
        <taxon>Dikarya</taxon>
        <taxon>Ascomycota</taxon>
        <taxon>Pezizomycotina</taxon>
        <taxon>Dothideomycetes</taxon>
        <taxon>Pleosporomycetidae</taxon>
        <taxon>Pleosporales</taxon>
        <taxon>Massarineae</taxon>
        <taxon>Massarinaceae</taxon>
        <taxon>Byssothecium</taxon>
    </lineage>
</organism>
<dbReference type="EMBL" id="ML976988">
    <property type="protein sequence ID" value="KAF1957945.1"/>
    <property type="molecule type" value="Genomic_DNA"/>
</dbReference>
<proteinExistence type="predicted"/>
<accession>A0A6A5TZA1</accession>
<dbReference type="PANTHER" id="PTHR40616:SF1">
    <property type="entry name" value="LINALOOL DEHYDRATASE_ISOMERASE DOMAIN-CONTAINING PROTEIN"/>
    <property type="match status" value="1"/>
</dbReference>
<gene>
    <name evidence="1" type="ORF">CC80DRAFT_410354</name>
</gene>
<keyword evidence="2" id="KW-1185">Reference proteome</keyword>
<evidence type="ECO:0000313" key="2">
    <source>
        <dbReference type="Proteomes" id="UP000800035"/>
    </source>
</evidence>
<dbReference type="AlphaFoldDB" id="A0A6A5TZA1"/>